<dbReference type="STRING" id="1227484.C471_07576"/>
<dbReference type="SUPFAM" id="SSF55945">
    <property type="entry name" value="TATA-box binding protein-like"/>
    <property type="match status" value="2"/>
</dbReference>
<evidence type="ECO:0000256" key="5">
    <source>
        <dbReference type="HAMAP-Rule" id="MF_00408"/>
    </source>
</evidence>
<accession>M0DYL3</accession>
<dbReference type="OrthoDB" id="242631at2157"/>
<dbReference type="PRINTS" id="PR00686">
    <property type="entry name" value="TIFACTORIID"/>
</dbReference>
<reference evidence="6 7" key="1">
    <citation type="journal article" date="2014" name="PLoS Genet.">
        <title>Phylogenetically driven sequencing of extremely halophilic archaea reveals strategies for static and dynamic osmo-response.</title>
        <authorList>
            <person name="Becker E.A."/>
            <person name="Seitzer P.M."/>
            <person name="Tritt A."/>
            <person name="Larsen D."/>
            <person name="Krusor M."/>
            <person name="Yao A.I."/>
            <person name="Wu D."/>
            <person name="Madern D."/>
            <person name="Eisen J.A."/>
            <person name="Darling A.E."/>
            <person name="Facciotti M.T."/>
        </authorList>
    </citation>
    <scope>NUCLEOTIDE SEQUENCE [LARGE SCALE GENOMIC DNA]</scope>
    <source>
        <strain evidence="6 7">DSM 1137</strain>
    </source>
</reference>
<comment type="function">
    <text evidence="5">General factor that plays a role in the activation of archaeal genes transcribed by RNA polymerase. Binds specifically to the TATA box promoter element which lies close to the position of transcription initiation.</text>
</comment>
<dbReference type="InterPro" id="IPR000814">
    <property type="entry name" value="TBP"/>
</dbReference>
<dbReference type="GO" id="GO:0003700">
    <property type="term" value="F:DNA-binding transcription factor activity"/>
    <property type="evidence" value="ECO:0007669"/>
    <property type="project" value="UniProtKB-UniRule"/>
</dbReference>
<comment type="caution">
    <text evidence="6">The sequence shown here is derived from an EMBL/GenBank/DDBJ whole genome shotgun (WGS) entry which is preliminary data.</text>
</comment>
<dbReference type="RefSeq" id="WP_004047750.1">
    <property type="nucleotide sequence ID" value="NZ_AOJE01000025.1"/>
</dbReference>
<evidence type="ECO:0000313" key="6">
    <source>
        <dbReference type="EMBL" id="ELZ40625.1"/>
    </source>
</evidence>
<keyword evidence="2 5" id="KW-0677">Repeat</keyword>
<dbReference type="EMBL" id="AOJE01000025">
    <property type="protein sequence ID" value="ELZ40625.1"/>
    <property type="molecule type" value="Genomic_DNA"/>
</dbReference>
<protein>
    <recommendedName>
        <fullName evidence="5">TATA-box-binding protein</fullName>
    </recommendedName>
    <alternativeName>
        <fullName evidence="5">Box A-binding protein</fullName>
        <shortName evidence="5">BAP</shortName>
    </alternativeName>
    <alternativeName>
        <fullName evidence="5">TATA sequence-binding protein</fullName>
        <shortName evidence="5">TBP</shortName>
    </alternativeName>
    <alternativeName>
        <fullName evidence="5">TATA-box factor</fullName>
    </alternativeName>
</protein>
<organism evidence="6 7">
    <name type="scientific">Halorubrum saccharovorum DSM 1137</name>
    <dbReference type="NCBI Taxonomy" id="1227484"/>
    <lineage>
        <taxon>Archaea</taxon>
        <taxon>Methanobacteriati</taxon>
        <taxon>Methanobacteriota</taxon>
        <taxon>Stenosarchaea group</taxon>
        <taxon>Halobacteria</taxon>
        <taxon>Halobacteriales</taxon>
        <taxon>Haloferacaceae</taxon>
        <taxon>Halorubrum</taxon>
    </lineage>
</organism>
<keyword evidence="7" id="KW-1185">Reference proteome</keyword>
<gene>
    <name evidence="5" type="primary">tbp</name>
    <name evidence="6" type="ORF">C471_07576</name>
</gene>
<keyword evidence="5" id="KW-0805">Transcription regulation</keyword>
<dbReference type="GO" id="GO:0003677">
    <property type="term" value="F:DNA binding"/>
    <property type="evidence" value="ECO:0007669"/>
    <property type="project" value="UniProtKB-KW"/>
</dbReference>
<keyword evidence="3 5" id="KW-0238">DNA-binding</keyword>
<dbReference type="AlphaFoldDB" id="M0DYL3"/>
<keyword evidence="4 5" id="KW-0804">Transcription</keyword>
<dbReference type="Pfam" id="PF00352">
    <property type="entry name" value="TBP"/>
    <property type="match status" value="2"/>
</dbReference>
<evidence type="ECO:0000256" key="3">
    <source>
        <dbReference type="ARBA" id="ARBA00023125"/>
    </source>
</evidence>
<name>M0DYL3_9EURY</name>
<evidence type="ECO:0000256" key="2">
    <source>
        <dbReference type="ARBA" id="ARBA00022737"/>
    </source>
</evidence>
<comment type="similarity">
    <text evidence="1 5">Belongs to the TBP family.</text>
</comment>
<proteinExistence type="inferred from homology"/>
<comment type="caution">
    <text evidence="5">Lacks conserved residue(s) required for the propagation of feature annotation.</text>
</comment>
<dbReference type="PANTHER" id="PTHR10126">
    <property type="entry name" value="TATA-BOX BINDING PROTEIN"/>
    <property type="match status" value="1"/>
</dbReference>
<dbReference type="eggNOG" id="arCOG01764">
    <property type="taxonomic scope" value="Archaea"/>
</dbReference>
<evidence type="ECO:0000256" key="4">
    <source>
        <dbReference type="ARBA" id="ARBA00023163"/>
    </source>
</evidence>
<sequence>MPRIDEIDEHISEEDLAENGLKVENIVATIDLEQEFDLLELRNYLGSSEYEPESFPFLVYKPSNLQGTVLIPTNGMASLVGCKSKKNLYDLGSHLINELQPIAPSKLPSTTNLEVQNIVIQGDLDLTLELNQAIIGLGMENTEYEPEQFPGVIYRPTEGTTILLFASGKYMVNGAKTYDAALSSVNNLLDTLSNSGLLDS</sequence>
<evidence type="ECO:0000313" key="7">
    <source>
        <dbReference type="Proteomes" id="UP000011514"/>
    </source>
</evidence>
<feature type="repeat" description="1" evidence="5">
    <location>
        <begin position="23"/>
        <end position="99"/>
    </location>
</feature>
<dbReference type="GO" id="GO:0006352">
    <property type="term" value="P:DNA-templated transcription initiation"/>
    <property type="evidence" value="ECO:0007669"/>
    <property type="project" value="InterPro"/>
</dbReference>
<dbReference type="InterPro" id="IPR012295">
    <property type="entry name" value="TBP_dom_sf"/>
</dbReference>
<dbReference type="Proteomes" id="UP000011514">
    <property type="component" value="Unassembled WGS sequence"/>
</dbReference>
<dbReference type="HAMAP" id="MF_00408">
    <property type="entry name" value="TATA_bind_prot_arch"/>
    <property type="match status" value="1"/>
</dbReference>
<evidence type="ECO:0000256" key="1">
    <source>
        <dbReference type="ARBA" id="ARBA00005560"/>
    </source>
</evidence>
<dbReference type="Gene3D" id="3.30.310.10">
    <property type="entry name" value="TATA-Binding Protein"/>
    <property type="match status" value="2"/>
</dbReference>
<dbReference type="PATRIC" id="fig|1227484.4.peg.1533"/>